<organism evidence="2 3">
    <name type="scientific">Phakopsora pachyrhizi</name>
    <name type="common">Asian soybean rust disease fungus</name>
    <dbReference type="NCBI Taxonomy" id="170000"/>
    <lineage>
        <taxon>Eukaryota</taxon>
        <taxon>Fungi</taxon>
        <taxon>Dikarya</taxon>
        <taxon>Basidiomycota</taxon>
        <taxon>Pucciniomycotina</taxon>
        <taxon>Pucciniomycetes</taxon>
        <taxon>Pucciniales</taxon>
        <taxon>Phakopsoraceae</taxon>
        <taxon>Phakopsora</taxon>
    </lineage>
</organism>
<evidence type="ECO:0000313" key="2">
    <source>
        <dbReference type="EMBL" id="CAH7688276.1"/>
    </source>
</evidence>
<reference evidence="2" key="1">
    <citation type="submission" date="2022-06" db="EMBL/GenBank/DDBJ databases">
        <authorList>
            <consortium name="SYNGENTA / RWTH Aachen University"/>
        </authorList>
    </citation>
    <scope>NUCLEOTIDE SEQUENCE</scope>
</reference>
<keyword evidence="3" id="KW-1185">Reference proteome</keyword>
<dbReference type="Proteomes" id="UP001153365">
    <property type="component" value="Unassembled WGS sequence"/>
</dbReference>
<feature type="region of interest" description="Disordered" evidence="1">
    <location>
        <begin position="29"/>
        <end position="60"/>
    </location>
</feature>
<sequence length="296" mass="32966">MFEVDKSSCYSSKILKRKLSHDIKDLINEDSVHDDNSGSDDGENDDEKRHLSISSTESARRGSQILKKILHAKSDSCNTMDSTLSSVNETTSTSSASDFLNRFQMLNHEVVCGSKVQSENFNSTAVFCSDSSRSCKENLDRSRSTSLVYSGNFSTDKTPLYQASVHKSLLNNNAQNNPSTITDPGVVKLRKNILVDSYLRNPINPITHHTESLSKLGITLDDLSNLARSSNSPTNLTTKVTRKKITRISSVLISNSKRLQKQNNTEERANRLKTNFRDNDKAIKKTYGPVDPELLS</sequence>
<evidence type="ECO:0000313" key="3">
    <source>
        <dbReference type="Proteomes" id="UP001153365"/>
    </source>
</evidence>
<dbReference type="AlphaFoldDB" id="A0AAV0BQ17"/>
<gene>
    <name evidence="2" type="ORF">PPACK8108_LOCUS23215</name>
</gene>
<evidence type="ECO:0000256" key="1">
    <source>
        <dbReference type="SAM" id="MobiDB-lite"/>
    </source>
</evidence>
<comment type="caution">
    <text evidence="2">The sequence shown here is derived from an EMBL/GenBank/DDBJ whole genome shotgun (WGS) entry which is preliminary data.</text>
</comment>
<name>A0AAV0BQ17_PHAPC</name>
<accession>A0AAV0BQ17</accession>
<protein>
    <submittedName>
        <fullName evidence="2">Expressed protein</fullName>
    </submittedName>
</protein>
<dbReference type="EMBL" id="CALTRL010005967">
    <property type="protein sequence ID" value="CAH7688276.1"/>
    <property type="molecule type" value="Genomic_DNA"/>
</dbReference>
<proteinExistence type="predicted"/>